<protein>
    <submittedName>
        <fullName evidence="1">Uncharacterized protein</fullName>
    </submittedName>
</protein>
<gene>
    <name evidence="1" type="ordered locus">Mnod_4693</name>
</gene>
<dbReference type="EMBL" id="CP001349">
    <property type="protein sequence ID" value="ACL59558.1"/>
    <property type="molecule type" value="Genomic_DNA"/>
</dbReference>
<accession>B8IEI6</accession>
<evidence type="ECO:0000313" key="2">
    <source>
        <dbReference type="Proteomes" id="UP000008207"/>
    </source>
</evidence>
<name>B8IEI6_METNO</name>
<evidence type="ECO:0000313" key="1">
    <source>
        <dbReference type="EMBL" id="ACL59558.1"/>
    </source>
</evidence>
<sequence length="173" mass="18959">MIEKDKAYLVHCVRNRQRIVVPGRRGDRLYFAELQRSLSAQPGIVKVGVNPLAASVVIHSRTGFQPALLLQRFLDMMPAGRMSRPHAAQVEAGAGVASLPRAESNFGAVATKMIVALVTRQFGAQLIEFCVEALVKAVLKRVQARRSERMSLVQAYRSEPLPLPPPRPLALAA</sequence>
<dbReference type="AlphaFoldDB" id="B8IEI6"/>
<dbReference type="Proteomes" id="UP000008207">
    <property type="component" value="Chromosome"/>
</dbReference>
<organism evidence="1 2">
    <name type="scientific">Methylobacterium nodulans (strain LMG 21967 / CNCM I-2342 / ORS 2060)</name>
    <dbReference type="NCBI Taxonomy" id="460265"/>
    <lineage>
        <taxon>Bacteria</taxon>
        <taxon>Pseudomonadati</taxon>
        <taxon>Pseudomonadota</taxon>
        <taxon>Alphaproteobacteria</taxon>
        <taxon>Hyphomicrobiales</taxon>
        <taxon>Methylobacteriaceae</taxon>
        <taxon>Methylobacterium</taxon>
    </lineage>
</organism>
<keyword evidence="2" id="KW-1185">Reference proteome</keyword>
<reference evidence="1 2" key="1">
    <citation type="submission" date="2009-01" db="EMBL/GenBank/DDBJ databases">
        <title>Complete sequence of chromosome of Methylobacterium nodulans ORS 2060.</title>
        <authorList>
            <consortium name="US DOE Joint Genome Institute"/>
            <person name="Lucas S."/>
            <person name="Copeland A."/>
            <person name="Lapidus A."/>
            <person name="Glavina del Rio T."/>
            <person name="Dalin E."/>
            <person name="Tice H."/>
            <person name="Bruce D."/>
            <person name="Goodwin L."/>
            <person name="Pitluck S."/>
            <person name="Sims D."/>
            <person name="Brettin T."/>
            <person name="Detter J.C."/>
            <person name="Han C."/>
            <person name="Larimer F."/>
            <person name="Land M."/>
            <person name="Hauser L."/>
            <person name="Kyrpides N."/>
            <person name="Ivanova N."/>
            <person name="Marx C.J."/>
            <person name="Richardson P."/>
        </authorList>
    </citation>
    <scope>NUCLEOTIDE SEQUENCE [LARGE SCALE GENOMIC DNA]</scope>
    <source>
        <strain evidence="2">LMG 21967 / CNCM I-2342 / ORS 2060</strain>
    </source>
</reference>
<dbReference type="HOGENOM" id="CLU_1625152_0_0_5"/>
<dbReference type="KEGG" id="mno:Mnod_4693"/>
<proteinExistence type="predicted"/>